<keyword evidence="7" id="KW-0812">Transmembrane</keyword>
<dbReference type="CDD" id="cd05274">
    <property type="entry name" value="KR_FAS_SDR_x"/>
    <property type="match status" value="1"/>
</dbReference>
<evidence type="ECO:0000259" key="11">
    <source>
        <dbReference type="PROSITE" id="PS52019"/>
    </source>
</evidence>
<dbReference type="GO" id="GO:0004315">
    <property type="term" value="F:3-oxoacyl-[acyl-carrier-protein] synthase activity"/>
    <property type="evidence" value="ECO:0007669"/>
    <property type="project" value="InterPro"/>
</dbReference>
<evidence type="ECO:0000259" key="9">
    <source>
        <dbReference type="PROSITE" id="PS50156"/>
    </source>
</evidence>
<dbReference type="Gene3D" id="1.20.1640.10">
    <property type="entry name" value="Multidrug efflux transporter AcrB transmembrane domain"/>
    <property type="match status" value="2"/>
</dbReference>
<evidence type="ECO:0000313" key="13">
    <source>
        <dbReference type="Proteomes" id="UP001187343"/>
    </source>
</evidence>
<dbReference type="Pfam" id="PF02801">
    <property type="entry name" value="Ketoacyl-synt_C"/>
    <property type="match status" value="1"/>
</dbReference>
<dbReference type="InterPro" id="IPR042104">
    <property type="entry name" value="PKS_dehydratase_sf"/>
</dbReference>
<dbReference type="InterPro" id="IPR014030">
    <property type="entry name" value="Ketoacyl_synth_N"/>
</dbReference>
<feature type="region of interest" description="N-terminal hotdog fold" evidence="6">
    <location>
        <begin position="1652"/>
        <end position="1782"/>
    </location>
</feature>
<gene>
    <name evidence="12" type="ORF">Q8A67_008239</name>
</gene>
<dbReference type="Pfam" id="PF08659">
    <property type="entry name" value="KR"/>
    <property type="match status" value="1"/>
</dbReference>
<feature type="domain" description="Carrier" evidence="8">
    <location>
        <begin position="2275"/>
        <end position="2350"/>
    </location>
</feature>
<dbReference type="PROSITE" id="PS50156">
    <property type="entry name" value="SSD"/>
    <property type="match status" value="1"/>
</dbReference>
<feature type="transmembrane region" description="Helical" evidence="7">
    <location>
        <begin position="317"/>
        <end position="336"/>
    </location>
</feature>
<keyword evidence="3" id="KW-0597">Phosphoprotein</keyword>
<dbReference type="InterPro" id="IPR013968">
    <property type="entry name" value="PKS_KR"/>
</dbReference>
<feature type="domain" description="SSD" evidence="9">
    <location>
        <begin position="253"/>
        <end position="410"/>
    </location>
</feature>
<evidence type="ECO:0000259" key="8">
    <source>
        <dbReference type="PROSITE" id="PS50075"/>
    </source>
</evidence>
<dbReference type="PROSITE" id="PS00606">
    <property type="entry name" value="KS3_1"/>
    <property type="match status" value="1"/>
</dbReference>
<feature type="domain" description="Ketosynthase family 3 (KS3)" evidence="10">
    <location>
        <begin position="771"/>
        <end position="1198"/>
    </location>
</feature>
<keyword evidence="4" id="KW-0808">Transferase</keyword>
<dbReference type="SUPFAM" id="SSF51735">
    <property type="entry name" value="NAD(P)-binding Rossmann-fold domains"/>
    <property type="match status" value="1"/>
</dbReference>
<feature type="active site" description="Proton donor; for dehydratase activity" evidence="6">
    <location>
        <position position="1859"/>
    </location>
</feature>
<evidence type="ECO:0000313" key="12">
    <source>
        <dbReference type="EMBL" id="KAK2903526.1"/>
    </source>
</evidence>
<organism evidence="12 13">
    <name type="scientific">Cirrhinus molitorella</name>
    <name type="common">mud carp</name>
    <dbReference type="NCBI Taxonomy" id="172907"/>
    <lineage>
        <taxon>Eukaryota</taxon>
        <taxon>Metazoa</taxon>
        <taxon>Chordata</taxon>
        <taxon>Craniata</taxon>
        <taxon>Vertebrata</taxon>
        <taxon>Euteleostomi</taxon>
        <taxon>Actinopterygii</taxon>
        <taxon>Neopterygii</taxon>
        <taxon>Teleostei</taxon>
        <taxon>Ostariophysi</taxon>
        <taxon>Cypriniformes</taxon>
        <taxon>Cyprinidae</taxon>
        <taxon>Labeoninae</taxon>
        <taxon>Labeonini</taxon>
        <taxon>Cirrhinus</taxon>
    </lineage>
</organism>
<keyword evidence="7" id="KW-0472">Membrane</keyword>
<comment type="catalytic activity">
    <reaction evidence="5">
        <text>holo-[ACP] + malonyl-CoA = malonyl-[ACP] + CoA</text>
        <dbReference type="Rhea" id="RHEA:41792"/>
        <dbReference type="Rhea" id="RHEA-COMP:9623"/>
        <dbReference type="Rhea" id="RHEA-COMP:9685"/>
        <dbReference type="ChEBI" id="CHEBI:57287"/>
        <dbReference type="ChEBI" id="CHEBI:57384"/>
        <dbReference type="ChEBI" id="CHEBI:64479"/>
        <dbReference type="ChEBI" id="CHEBI:78449"/>
        <dbReference type="EC" id="2.3.1.39"/>
    </reaction>
    <physiologicalReaction direction="left-to-right" evidence="5">
        <dbReference type="Rhea" id="RHEA:41793"/>
    </physiologicalReaction>
</comment>
<keyword evidence="2" id="KW-0596">Phosphopantetheine</keyword>
<dbReference type="PROSITE" id="PS50075">
    <property type="entry name" value="CARRIER"/>
    <property type="match status" value="1"/>
</dbReference>
<dbReference type="InterPro" id="IPR001227">
    <property type="entry name" value="Ac_transferase_dom_sf"/>
</dbReference>
<dbReference type="CDD" id="cd00833">
    <property type="entry name" value="PKS"/>
    <property type="match status" value="1"/>
</dbReference>
<feature type="transmembrane region" description="Helical" evidence="7">
    <location>
        <begin position="471"/>
        <end position="491"/>
    </location>
</feature>
<dbReference type="PROSITE" id="PS52019">
    <property type="entry name" value="PKS_MFAS_DH"/>
    <property type="match status" value="1"/>
</dbReference>
<evidence type="ECO:0000256" key="4">
    <source>
        <dbReference type="ARBA" id="ARBA00022679"/>
    </source>
</evidence>
<dbReference type="InterPro" id="IPR032821">
    <property type="entry name" value="PKS_assoc"/>
</dbReference>
<dbReference type="SMART" id="SM00822">
    <property type="entry name" value="PKS_KR"/>
    <property type="match status" value="1"/>
</dbReference>
<dbReference type="PANTHER" id="PTHR45681:SF8">
    <property type="entry name" value="CARRIER DOMAIN-CONTAINING PROTEIN"/>
    <property type="match status" value="1"/>
</dbReference>
<dbReference type="InterPro" id="IPR009081">
    <property type="entry name" value="PP-bd_ACP"/>
</dbReference>
<feature type="transmembrane region" description="Helical" evidence="7">
    <location>
        <begin position="253"/>
        <end position="275"/>
    </location>
</feature>
<dbReference type="SUPFAM" id="SSF82866">
    <property type="entry name" value="Multidrug efflux transporter AcrB transmembrane domain"/>
    <property type="match status" value="2"/>
</dbReference>
<protein>
    <submittedName>
        <fullName evidence="12">Uncharacterized protein</fullName>
    </submittedName>
</protein>
<dbReference type="InterPro" id="IPR049552">
    <property type="entry name" value="PKS_DH_N"/>
</dbReference>
<dbReference type="SMART" id="SM00825">
    <property type="entry name" value="PKS_KS"/>
    <property type="match status" value="1"/>
</dbReference>
<dbReference type="Pfam" id="PF00698">
    <property type="entry name" value="Acyl_transf_1"/>
    <property type="match status" value="1"/>
</dbReference>
<feature type="transmembrane region" description="Helical" evidence="7">
    <location>
        <begin position="29"/>
        <end position="49"/>
    </location>
</feature>
<evidence type="ECO:0000256" key="3">
    <source>
        <dbReference type="ARBA" id="ARBA00022553"/>
    </source>
</evidence>
<dbReference type="Gene3D" id="3.40.50.720">
    <property type="entry name" value="NAD(P)-binding Rossmann-like Domain"/>
    <property type="match status" value="1"/>
</dbReference>
<dbReference type="InterPro" id="IPR049900">
    <property type="entry name" value="PKS_mFAS_DH"/>
</dbReference>
<dbReference type="InterPro" id="IPR057326">
    <property type="entry name" value="KR_dom"/>
</dbReference>
<dbReference type="GO" id="GO:0006633">
    <property type="term" value="P:fatty acid biosynthetic process"/>
    <property type="evidence" value="ECO:0007669"/>
    <property type="project" value="InterPro"/>
</dbReference>
<dbReference type="Gene3D" id="3.10.129.110">
    <property type="entry name" value="Polyketide synthase dehydratase"/>
    <property type="match status" value="1"/>
</dbReference>
<evidence type="ECO:0000256" key="6">
    <source>
        <dbReference type="PROSITE-ProRule" id="PRU01363"/>
    </source>
</evidence>
<dbReference type="Proteomes" id="UP001187343">
    <property type="component" value="Unassembled WGS sequence"/>
</dbReference>
<dbReference type="SMART" id="SM00827">
    <property type="entry name" value="PKS_AT"/>
    <property type="match status" value="1"/>
</dbReference>
<dbReference type="InterPro" id="IPR014043">
    <property type="entry name" value="Acyl_transferase_dom"/>
</dbReference>
<evidence type="ECO:0000256" key="2">
    <source>
        <dbReference type="ARBA" id="ARBA00022450"/>
    </source>
</evidence>
<dbReference type="EMBL" id="JAUYZG010000007">
    <property type="protein sequence ID" value="KAK2903526.1"/>
    <property type="molecule type" value="Genomic_DNA"/>
</dbReference>
<dbReference type="SUPFAM" id="SSF53901">
    <property type="entry name" value="Thiolase-like"/>
    <property type="match status" value="1"/>
</dbReference>
<dbReference type="Pfam" id="PF00109">
    <property type="entry name" value="ketoacyl-synt"/>
    <property type="match status" value="1"/>
</dbReference>
<dbReference type="PANTHER" id="PTHR45681">
    <property type="entry name" value="POLYKETIDE SYNTHASE 44-RELATED"/>
    <property type="match status" value="1"/>
</dbReference>
<feature type="transmembrane region" description="Helical" evidence="7">
    <location>
        <begin position="282"/>
        <end position="305"/>
    </location>
</feature>
<dbReference type="Gene3D" id="1.10.1200.10">
    <property type="entry name" value="ACP-like"/>
    <property type="match status" value="1"/>
</dbReference>
<dbReference type="InterPro" id="IPR016039">
    <property type="entry name" value="Thiolase-like"/>
</dbReference>
<dbReference type="InterPro" id="IPR020841">
    <property type="entry name" value="PKS_Beta-ketoAc_synthase_dom"/>
</dbReference>
<dbReference type="InterPro" id="IPR014031">
    <property type="entry name" value="Ketoacyl_synth_C"/>
</dbReference>
<dbReference type="Pfam" id="PF00550">
    <property type="entry name" value="PP-binding"/>
    <property type="match status" value="1"/>
</dbReference>
<dbReference type="GO" id="GO:0016020">
    <property type="term" value="C:membrane"/>
    <property type="evidence" value="ECO:0007669"/>
    <property type="project" value="InterPro"/>
</dbReference>
<dbReference type="InterPro" id="IPR016036">
    <property type="entry name" value="Malonyl_transacylase_ACP-bd"/>
</dbReference>
<dbReference type="Pfam" id="PF02460">
    <property type="entry name" value="Patched"/>
    <property type="match status" value="1"/>
</dbReference>
<evidence type="ECO:0000256" key="1">
    <source>
        <dbReference type="ARBA" id="ARBA00005194"/>
    </source>
</evidence>
<feature type="active site" description="Proton acceptor; for dehydratase activity" evidence="6">
    <location>
        <position position="1689"/>
    </location>
</feature>
<dbReference type="PROSITE" id="PS52004">
    <property type="entry name" value="KS3_2"/>
    <property type="match status" value="1"/>
</dbReference>
<feature type="transmembrane region" description="Helical" evidence="7">
    <location>
        <begin position="387"/>
        <end position="410"/>
    </location>
</feature>
<dbReference type="InterPro" id="IPR000731">
    <property type="entry name" value="SSD"/>
</dbReference>
<feature type="transmembrane region" description="Helical" evidence="7">
    <location>
        <begin position="356"/>
        <end position="375"/>
    </location>
</feature>
<name>A0AA88Q1U4_9TELE</name>
<keyword evidence="13" id="KW-1185">Reference proteome</keyword>
<proteinExistence type="predicted"/>
<dbReference type="InterPro" id="IPR049551">
    <property type="entry name" value="PKS_DH_C"/>
</dbReference>
<keyword evidence="7" id="KW-1133">Transmembrane helix</keyword>
<dbReference type="SUPFAM" id="SSF55048">
    <property type="entry name" value="Probable ACP-binding domain of malonyl-CoA ACP transacylase"/>
    <property type="match status" value="1"/>
</dbReference>
<reference evidence="12" key="1">
    <citation type="submission" date="2023-08" db="EMBL/GenBank/DDBJ databases">
        <title>Chromosome-level Genome Assembly of mud carp (Cirrhinus molitorella).</title>
        <authorList>
            <person name="Liu H."/>
        </authorList>
    </citation>
    <scope>NUCLEOTIDE SEQUENCE</scope>
    <source>
        <strain evidence="12">Prfri</strain>
        <tissue evidence="12">Muscle</tissue>
    </source>
</reference>
<feature type="region of interest" description="C-terminal hotdog fold" evidence="6">
    <location>
        <begin position="1796"/>
        <end position="1941"/>
    </location>
</feature>
<comment type="caution">
    <text evidence="12">The sequence shown here is derived from an EMBL/GenBank/DDBJ whole genome shotgun (WGS) entry which is preliminary data.</text>
</comment>
<evidence type="ECO:0000256" key="5">
    <source>
        <dbReference type="ARBA" id="ARBA00048404"/>
    </source>
</evidence>
<dbReference type="Pfam" id="PF16197">
    <property type="entry name" value="KAsynt_C_assoc"/>
    <property type="match status" value="1"/>
</dbReference>
<dbReference type="GO" id="GO:0004314">
    <property type="term" value="F:[acyl-carrier-protein] S-malonyltransferase activity"/>
    <property type="evidence" value="ECO:0007669"/>
    <property type="project" value="UniProtKB-EC"/>
</dbReference>
<dbReference type="InterPro" id="IPR016035">
    <property type="entry name" value="Acyl_Trfase/lysoPLipase"/>
</dbReference>
<dbReference type="InterPro" id="IPR050444">
    <property type="entry name" value="Polyketide_Synthase"/>
</dbReference>
<dbReference type="Gene3D" id="3.40.47.10">
    <property type="match status" value="1"/>
</dbReference>
<dbReference type="Pfam" id="PF14765">
    <property type="entry name" value="PS-DH"/>
    <property type="match status" value="1"/>
</dbReference>
<dbReference type="Gene3D" id="3.40.366.10">
    <property type="entry name" value="Malonyl-Coenzyme A Acyl Carrier Protein, domain 2"/>
    <property type="match status" value="1"/>
</dbReference>
<evidence type="ECO:0000256" key="7">
    <source>
        <dbReference type="SAM" id="Phobius"/>
    </source>
</evidence>
<feature type="transmembrane region" description="Helical" evidence="7">
    <location>
        <begin position="703"/>
        <end position="723"/>
    </location>
</feature>
<dbReference type="InterPro" id="IPR018201">
    <property type="entry name" value="Ketoacyl_synth_AS"/>
</dbReference>
<dbReference type="InterPro" id="IPR036291">
    <property type="entry name" value="NAD(P)-bd_dom_sf"/>
</dbReference>
<feature type="transmembrane region" description="Helical" evidence="7">
    <location>
        <begin position="681"/>
        <end position="697"/>
    </location>
</feature>
<dbReference type="SUPFAM" id="SSF52151">
    <property type="entry name" value="FabD/lysophospholipase-like"/>
    <property type="match status" value="1"/>
</dbReference>
<evidence type="ECO:0000259" key="10">
    <source>
        <dbReference type="PROSITE" id="PS52004"/>
    </source>
</evidence>
<dbReference type="Pfam" id="PF21089">
    <property type="entry name" value="PKS_DH_N"/>
    <property type="match status" value="1"/>
</dbReference>
<comment type="pathway">
    <text evidence="1">Lipid metabolism; fatty acid biosynthesis.</text>
</comment>
<feature type="domain" description="PKS/mFAS DH" evidence="11">
    <location>
        <begin position="1652"/>
        <end position="1941"/>
    </location>
</feature>
<dbReference type="SUPFAM" id="SSF47336">
    <property type="entry name" value="ACP-like"/>
    <property type="match status" value="1"/>
</dbReference>
<dbReference type="InterPro" id="IPR003392">
    <property type="entry name" value="PTHD_SSD"/>
</dbReference>
<accession>A0AA88Q1U4</accession>
<dbReference type="InterPro" id="IPR036736">
    <property type="entry name" value="ACP-like_sf"/>
</dbReference>
<sequence>MAKCKTDCIERPLSLAFQKLGSVVGRYPYVFLILPLYVAAALGAGFIFLQEREANDIEDQFTPVNGPAKLERAIVVENFPPSEEFSQLRLTSDGTYASLIITGLHGENILTEEAFNNILELDRRVKSIATGNTFENLCAKIKGNCMSNLILDIINYNATEIVSSAITYPMNNGTFLGTSIGGVELKPDSSEISSAKAVRLFYYLDEEKTMENSDWLDGFLKLFSNYTQQKTVHVSYFTSISRQNEFETNSDSVIPLFSVTYFLAITISILSCLRLDCVRTKVWVAAFGVISAGMAVLASFGLLLFCGMPFAMTVATAPFLILGVGVDDMFIMISCWQKTEVDKAVEVRLAETYKEAGVSITITTLTDVLAFYIGLLTPFRSVQSFCMYTSTALLFCYIFNITFFGACLAFNGRREKGNRHWLTCMRVPDASDDDDKDCCVGGAFDKNTRKEFEMPMDSFFKKYYGPFLTRAWVKVLVCLIYAGYLVVSIYGCFQIQEGLDLKHLAADGSYVGDYYDNEDEFFSDFGPNVMLVIKDENFQYWNSTARKNLDLCLDHFQNLTVADSDIPPISWLHVYVQFGLNAGFDVDNEAQFKSHLTAFLNHSGFSQDVNFMNNHILASRMFVQTVNIRTAIDEKNMLNVFRETAAECRKLQTPIDLIVYHSAFIYFDQYAVIITNTIQNIVVATCVMLVISLLLISNPVCSFWVTFAIASVIVGVAGFMALWDVSLDSVSMINLVICIGFSVDFSAHISYAFVSSEESSVNDKAMDAITKLGYPIVQGAMSTIAGEGLENFWRVLLHGENCAVQIPNERFDLSQWYDPDESKAGKTYTAKAALIEGLNQFDHKFFGITDAESINMDPQQKLLLQCTYRALEDAGIPMEKASGTRTGVFLGLMNKDFELASVRINPKYFDHSYGTGVAMSIAANRISYIFNFTGPSLAIDCACSSSLVALHFACQAIKQGDCEMAMCAGVSCILEPTIFVSLSKAKMISSDGTSKPFSNKANGYGRGEGCGVVLLKPLKKALKDDDHIWGIISKTAVNQDGHTVSPITKPSMEQQMELLKKIYSTETDLTSVQYIEAHGTGTPVGDPIEAGSISKVIAKARAHRSGPLIIGSVKSNIGHTESAAGVAGLIKVLLMMKHETIVPSLFYSMENSSIDAESLNMKIPTTAEKWISACKSGRSAGINNFGFGGTNAHAVVKQYVQSKIPNAQLNKSHQYFVVSAASEKSMKNIIEDTAKQIIAGKIPDLQSLLYTSACRRSHLKHKYRRVFQTSSLTDLQEKLTAAVEKKLISSKTDSKLVFVFCGNGVTYQGMCKQLLKQEPVFREEIIKIETLLQSHRRLNLIEMLETESDISKELSDPQIVQPLLFAIQVAVVNLLKHWGISPDAVFGHSIGEVAAAHCSGLLSLEDAVKVIHCRSSLQSTVTGGKMLVVSNMAVSEILKMLPAYSGRVCLAAYNSPQSCTLSGDADDIDRLHQNLSKSARGKDLFIRMLDVPAAYHSHKMDPIVSKVKESIGSLQAQDLETELFSTVTGESFRSPDFITGDYWARNIREPVEFEQAVKSAAKNKRNVIFVEIGPRRSLQRYITETLGNEIIVLSSLQPDKDHETILAIVSKLFELGVKVDWEVFYKGFETKPIPYPRYQFDDVKRDVFASRLQLIGPTCNHPVVKQMGTDSSAFSCDLSSDSVAFLQDHRHNGVAIIPGAFYAELGLAATIAHAKPKVPLSSLQLSITFQNPFIFTKNAPEIKVQLDPSDNLADSTHNFKIQSASAVYAFGTVEVKLGRMPEEEFISLDCISERCTFLMTTEKIYKHLSQTGFEYGSVFRNKADVYCGKEFREAISVLRIPKELLHQLHDYYLHPVVLDYVMQLIPGTMVHELSARPQFPAQIGSLTVFEPLQEEMVVYLRAVHVGEDDFDICGCLANKQGRVLVELRHVKIRMLGSHSRVVEEFFFHNEFSVISEDATSKTSIKALVFSDKILRTIALNSNPKDQLSYIPVMPKRSLFHKNSVYIVTGGLTGLGFETVKFIAQKGGGNIVILSRSNPNLQMQQEISKLSTHYGSVIKSLPCDVSVSDQVDQTIANIRRLFPSSPIKGVFHSAVVLHDALIEHLDKSLYEKVMRPKVNGVMNLHHATIQCSLDYFVCYSSISAFIGNASQTNYAAANTFLDTFCQYRRNIGLSGQSINWGALNLGLLLDKGHFQRFLEAKGIMLLEIPEILESLEQCLLINKPQHVVCKFNFKNTLNNVLSQNKSLNARLSKIAQEAISKAGVNMSKPEKSMTSSSPRDYLRFMIGETTGVEMDELIDDVHLFDLGIDSMIAMTLQNLIFNDRGVNVPLVTLLDPNSTLSTLIKILEETCVDDNQIENENISTYL</sequence>